<evidence type="ECO:0000313" key="2">
    <source>
        <dbReference type="EMBL" id="GFD19512.1"/>
    </source>
</evidence>
<proteinExistence type="predicted"/>
<feature type="region of interest" description="Disordered" evidence="1">
    <location>
        <begin position="27"/>
        <end position="66"/>
    </location>
</feature>
<organism evidence="2">
    <name type="scientific">Tanacetum cinerariifolium</name>
    <name type="common">Dalmatian daisy</name>
    <name type="synonym">Chrysanthemum cinerariifolium</name>
    <dbReference type="NCBI Taxonomy" id="118510"/>
    <lineage>
        <taxon>Eukaryota</taxon>
        <taxon>Viridiplantae</taxon>
        <taxon>Streptophyta</taxon>
        <taxon>Embryophyta</taxon>
        <taxon>Tracheophyta</taxon>
        <taxon>Spermatophyta</taxon>
        <taxon>Magnoliopsida</taxon>
        <taxon>eudicotyledons</taxon>
        <taxon>Gunneridae</taxon>
        <taxon>Pentapetalae</taxon>
        <taxon>asterids</taxon>
        <taxon>campanulids</taxon>
        <taxon>Asterales</taxon>
        <taxon>Asteraceae</taxon>
        <taxon>Asteroideae</taxon>
        <taxon>Anthemideae</taxon>
        <taxon>Anthemidinae</taxon>
        <taxon>Tanacetum</taxon>
    </lineage>
</organism>
<name>A0A699U9A7_TANCI</name>
<evidence type="ECO:0000256" key="1">
    <source>
        <dbReference type="SAM" id="MobiDB-lite"/>
    </source>
</evidence>
<reference evidence="2" key="1">
    <citation type="journal article" date="2019" name="Sci. Rep.">
        <title>Draft genome of Tanacetum cinerariifolium, the natural source of mosquito coil.</title>
        <authorList>
            <person name="Yamashiro T."/>
            <person name="Shiraishi A."/>
            <person name="Satake H."/>
            <person name="Nakayama K."/>
        </authorList>
    </citation>
    <scope>NUCLEOTIDE SEQUENCE</scope>
</reference>
<protein>
    <submittedName>
        <fullName evidence="2">Uncharacterized protein</fullName>
    </submittedName>
</protein>
<gene>
    <name evidence="2" type="ORF">Tci_891481</name>
</gene>
<accession>A0A699U9A7</accession>
<sequence length="66" mass="7047">CTLMLAKASGPAESPSLDAKLALIDSETESDYEVPKINTGDQDEGQARPNPSVQEEGQLDQTLVML</sequence>
<comment type="caution">
    <text evidence="2">The sequence shown here is derived from an EMBL/GenBank/DDBJ whole genome shotgun (WGS) entry which is preliminary data.</text>
</comment>
<dbReference type="EMBL" id="BKCJ011315175">
    <property type="protein sequence ID" value="GFD19512.1"/>
    <property type="molecule type" value="Genomic_DNA"/>
</dbReference>
<feature type="compositionally biased region" description="Polar residues" evidence="1">
    <location>
        <begin position="49"/>
        <end position="66"/>
    </location>
</feature>
<feature type="non-terminal residue" evidence="2">
    <location>
        <position position="1"/>
    </location>
</feature>
<dbReference type="AlphaFoldDB" id="A0A699U9A7"/>